<name>A0A7W9SVB5_ARMRO</name>
<feature type="transmembrane region" description="Helical" evidence="8">
    <location>
        <begin position="197"/>
        <end position="213"/>
    </location>
</feature>
<evidence type="ECO:0000313" key="10">
    <source>
        <dbReference type="EMBL" id="MBB6053005.1"/>
    </source>
</evidence>
<keyword evidence="5 8" id="KW-0812">Transmembrane</keyword>
<dbReference type="Pfam" id="PF13231">
    <property type="entry name" value="PMT_2"/>
    <property type="match status" value="1"/>
</dbReference>
<dbReference type="Proteomes" id="UP000520814">
    <property type="component" value="Unassembled WGS sequence"/>
</dbReference>
<keyword evidence="2" id="KW-1003">Cell membrane</keyword>
<keyword evidence="6 8" id="KW-1133">Transmembrane helix</keyword>
<evidence type="ECO:0000256" key="8">
    <source>
        <dbReference type="SAM" id="Phobius"/>
    </source>
</evidence>
<proteinExistence type="predicted"/>
<keyword evidence="11" id="KW-1185">Reference proteome</keyword>
<evidence type="ECO:0000256" key="7">
    <source>
        <dbReference type="ARBA" id="ARBA00023136"/>
    </source>
</evidence>
<comment type="subcellular location">
    <subcellularLocation>
        <location evidence="1">Cell membrane</location>
        <topology evidence="1">Multi-pass membrane protein</topology>
    </subcellularLocation>
</comment>
<feature type="transmembrane region" description="Helical" evidence="8">
    <location>
        <begin position="71"/>
        <end position="88"/>
    </location>
</feature>
<dbReference type="AlphaFoldDB" id="A0A7W9SVB5"/>
<keyword evidence="7 8" id="KW-0472">Membrane</keyword>
<dbReference type="RefSeq" id="WP_184202877.1">
    <property type="nucleotide sequence ID" value="NZ_JACHGW010000005.1"/>
</dbReference>
<keyword evidence="3" id="KW-0328">Glycosyltransferase</keyword>
<sequence>MFPGLVNSDALDYAQIARNLSKGRGFTTYFLRPLALTHGDNVFRQPDLTHGPLFPVVLAVAFVARGATDAIVAYISGVFYLLTVPVVYWLGRRIFSSVVGFIGALIFMANPLILQYSVSGLPITLQIFVVTCLLLVVYSLASKSQGENSSPLPRGELVLCAGLVGGLYLIDPVFLYVVPVITIAVMSLTRGRWGKSLPLYGVTLLIVIVPWMIRNGQLTGNPFFGLRSMEVWMGTKDYYPGALAYRTMPQDLIPGVGLYKAVVRKIFLGAGEVVQGFPQVSASWMLAFLLPSLLFRFRDGATNVVRRVMMYCFLGILVGMLPFGVELPLFAPLIPTMLLFAIAYLLQLIEQSRVPRSTITLVTVLLTGAVILPLLRDVFLLDKPKLAGAVNFSRFLQQNADKEDVVLTDQPWLVSWYADRPAIWAPAVDGNIKLFRKRFSGLRWLLVTDEVRSFSPEWSQVYTVFFQWNTIYGQAKNAGRPLPAPLVVQGAPFILVDALNGFTVLAPVAGSPPEVILAVLPKGATGSN</sequence>
<feature type="domain" description="Glycosyltransferase RgtA/B/C/D-like" evidence="9">
    <location>
        <begin position="50"/>
        <end position="212"/>
    </location>
</feature>
<evidence type="ECO:0000256" key="3">
    <source>
        <dbReference type="ARBA" id="ARBA00022676"/>
    </source>
</evidence>
<feature type="transmembrane region" description="Helical" evidence="8">
    <location>
        <begin position="277"/>
        <end position="297"/>
    </location>
</feature>
<dbReference type="PANTHER" id="PTHR33908:SF11">
    <property type="entry name" value="MEMBRANE PROTEIN"/>
    <property type="match status" value="1"/>
</dbReference>
<feature type="transmembrane region" description="Helical" evidence="8">
    <location>
        <begin position="94"/>
        <end position="114"/>
    </location>
</feature>
<reference evidence="10 11" key="1">
    <citation type="submission" date="2020-08" db="EMBL/GenBank/DDBJ databases">
        <title>Genomic Encyclopedia of Type Strains, Phase IV (KMG-IV): sequencing the most valuable type-strain genomes for metagenomic binning, comparative biology and taxonomic classification.</title>
        <authorList>
            <person name="Goeker M."/>
        </authorList>
    </citation>
    <scope>NUCLEOTIDE SEQUENCE [LARGE SCALE GENOMIC DNA]</scope>
    <source>
        <strain evidence="10 11">DSM 23562</strain>
    </source>
</reference>
<dbReference type="GO" id="GO:0009103">
    <property type="term" value="P:lipopolysaccharide biosynthetic process"/>
    <property type="evidence" value="ECO:0007669"/>
    <property type="project" value="UniProtKB-ARBA"/>
</dbReference>
<evidence type="ECO:0000313" key="11">
    <source>
        <dbReference type="Proteomes" id="UP000520814"/>
    </source>
</evidence>
<feature type="transmembrane region" description="Helical" evidence="8">
    <location>
        <begin position="121"/>
        <end position="141"/>
    </location>
</feature>
<dbReference type="GO" id="GO:0016763">
    <property type="term" value="F:pentosyltransferase activity"/>
    <property type="evidence" value="ECO:0007669"/>
    <property type="project" value="TreeGrafter"/>
</dbReference>
<organism evidence="10 11">
    <name type="scientific">Armatimonas rosea</name>
    <dbReference type="NCBI Taxonomy" id="685828"/>
    <lineage>
        <taxon>Bacteria</taxon>
        <taxon>Bacillati</taxon>
        <taxon>Armatimonadota</taxon>
        <taxon>Armatimonadia</taxon>
        <taxon>Armatimonadales</taxon>
        <taxon>Armatimonadaceae</taxon>
        <taxon>Armatimonas</taxon>
    </lineage>
</organism>
<evidence type="ECO:0000256" key="4">
    <source>
        <dbReference type="ARBA" id="ARBA00022679"/>
    </source>
</evidence>
<evidence type="ECO:0000259" key="9">
    <source>
        <dbReference type="Pfam" id="PF13231"/>
    </source>
</evidence>
<dbReference type="EMBL" id="JACHGW010000005">
    <property type="protein sequence ID" value="MBB6053005.1"/>
    <property type="molecule type" value="Genomic_DNA"/>
</dbReference>
<accession>A0A7W9SVB5</accession>
<feature type="transmembrane region" description="Helical" evidence="8">
    <location>
        <begin position="329"/>
        <end position="346"/>
    </location>
</feature>
<gene>
    <name evidence="10" type="ORF">HNQ39_004837</name>
</gene>
<feature type="transmembrane region" description="Helical" evidence="8">
    <location>
        <begin position="48"/>
        <end position="64"/>
    </location>
</feature>
<feature type="transmembrane region" description="Helical" evidence="8">
    <location>
        <begin position="161"/>
        <end position="185"/>
    </location>
</feature>
<feature type="transmembrane region" description="Helical" evidence="8">
    <location>
        <begin position="358"/>
        <end position="375"/>
    </location>
</feature>
<keyword evidence="4 10" id="KW-0808">Transferase</keyword>
<dbReference type="InterPro" id="IPR050297">
    <property type="entry name" value="LipidA_mod_glycosyltrf_83"/>
</dbReference>
<dbReference type="GO" id="GO:0005886">
    <property type="term" value="C:plasma membrane"/>
    <property type="evidence" value="ECO:0007669"/>
    <property type="project" value="UniProtKB-SubCell"/>
</dbReference>
<evidence type="ECO:0000256" key="1">
    <source>
        <dbReference type="ARBA" id="ARBA00004651"/>
    </source>
</evidence>
<feature type="transmembrane region" description="Helical" evidence="8">
    <location>
        <begin position="304"/>
        <end position="323"/>
    </location>
</feature>
<protein>
    <submittedName>
        <fullName evidence="10">4-amino-4-deoxy-L-arabinose transferase-like glycosyltransferase</fullName>
    </submittedName>
</protein>
<dbReference type="PANTHER" id="PTHR33908">
    <property type="entry name" value="MANNOSYLTRANSFERASE YKCB-RELATED"/>
    <property type="match status" value="1"/>
</dbReference>
<evidence type="ECO:0000256" key="2">
    <source>
        <dbReference type="ARBA" id="ARBA00022475"/>
    </source>
</evidence>
<evidence type="ECO:0000256" key="6">
    <source>
        <dbReference type="ARBA" id="ARBA00022989"/>
    </source>
</evidence>
<evidence type="ECO:0000256" key="5">
    <source>
        <dbReference type="ARBA" id="ARBA00022692"/>
    </source>
</evidence>
<dbReference type="InterPro" id="IPR038731">
    <property type="entry name" value="RgtA/B/C-like"/>
</dbReference>
<comment type="caution">
    <text evidence="10">The sequence shown here is derived from an EMBL/GenBank/DDBJ whole genome shotgun (WGS) entry which is preliminary data.</text>
</comment>